<protein>
    <recommendedName>
        <fullName evidence="4">phospholipase A2</fullName>
        <ecNumber evidence="4">3.1.1.4</ecNumber>
    </recommendedName>
</protein>
<name>A0A8J5L9G1_ZINOF</name>
<dbReference type="AlphaFoldDB" id="A0A8J5L9G1"/>
<keyword evidence="11" id="KW-0443">Lipid metabolism</keyword>
<evidence type="ECO:0000256" key="2">
    <source>
        <dbReference type="ARBA" id="ARBA00004613"/>
    </source>
</evidence>
<dbReference type="PANTHER" id="PTHR11716:SF99">
    <property type="entry name" value="PHOSPHOLIPASE A2-DELTA-RELATED"/>
    <property type="match status" value="1"/>
</dbReference>
<evidence type="ECO:0000256" key="11">
    <source>
        <dbReference type="ARBA" id="ARBA00023098"/>
    </source>
</evidence>
<evidence type="ECO:0000256" key="8">
    <source>
        <dbReference type="ARBA" id="ARBA00022801"/>
    </source>
</evidence>
<dbReference type="GO" id="GO:0016042">
    <property type="term" value="P:lipid catabolic process"/>
    <property type="evidence" value="ECO:0007669"/>
    <property type="project" value="UniProtKB-KW"/>
</dbReference>
<dbReference type="EC" id="3.1.1.4" evidence="4"/>
<dbReference type="GO" id="GO:0008289">
    <property type="term" value="F:lipid binding"/>
    <property type="evidence" value="ECO:0007669"/>
    <property type="project" value="TreeGrafter"/>
</dbReference>
<feature type="binding site" evidence="14">
    <location>
        <position position="176"/>
    </location>
    <ligand>
        <name>Ca(2+)</name>
        <dbReference type="ChEBI" id="CHEBI:29108"/>
    </ligand>
</feature>
<dbReference type="FunFam" id="1.20.90.10:FF:000005">
    <property type="entry name" value="Secretory phospholipase A2"/>
    <property type="match status" value="1"/>
</dbReference>
<keyword evidence="8" id="KW-0378">Hydrolase</keyword>
<keyword evidence="18" id="KW-1133">Transmembrane helix</keyword>
<feature type="binding site" evidence="14">
    <location>
        <position position="178"/>
    </location>
    <ligand>
        <name>Ca(2+)</name>
        <dbReference type="ChEBI" id="CHEBI:29108"/>
    </ligand>
</feature>
<accession>A0A8J5L9G1</accession>
<dbReference type="CDD" id="cd04706">
    <property type="entry name" value="PLA2_plant"/>
    <property type="match status" value="1"/>
</dbReference>
<dbReference type="GO" id="GO:0009860">
    <property type="term" value="P:pollen tube growth"/>
    <property type="evidence" value="ECO:0007669"/>
    <property type="project" value="TreeGrafter"/>
</dbReference>
<dbReference type="PANTHER" id="PTHR11716">
    <property type="entry name" value="PHOSPHOLIPASE A2 FAMILY MEMBER"/>
    <property type="match status" value="1"/>
</dbReference>
<dbReference type="GO" id="GO:0006644">
    <property type="term" value="P:phospholipid metabolic process"/>
    <property type="evidence" value="ECO:0007669"/>
    <property type="project" value="InterPro"/>
</dbReference>
<evidence type="ECO:0000256" key="18">
    <source>
        <dbReference type="SAM" id="Phobius"/>
    </source>
</evidence>
<comment type="caution">
    <text evidence="19">The sequence shown here is derived from an EMBL/GenBank/DDBJ whole genome shotgun (WGS) entry which is preliminary data.</text>
</comment>
<evidence type="ECO:0000256" key="4">
    <source>
        <dbReference type="ARBA" id="ARBA00013278"/>
    </source>
</evidence>
<dbReference type="Proteomes" id="UP000734854">
    <property type="component" value="Unassembled WGS sequence"/>
</dbReference>
<evidence type="ECO:0000256" key="17">
    <source>
        <dbReference type="SAM" id="MobiDB-lite"/>
    </source>
</evidence>
<dbReference type="PROSITE" id="PS00118">
    <property type="entry name" value="PA2_HIS"/>
    <property type="match status" value="1"/>
</dbReference>
<dbReference type="GO" id="GO:0009555">
    <property type="term" value="P:pollen development"/>
    <property type="evidence" value="ECO:0007669"/>
    <property type="project" value="TreeGrafter"/>
</dbReference>
<evidence type="ECO:0000313" key="19">
    <source>
        <dbReference type="EMBL" id="KAG6505346.1"/>
    </source>
</evidence>
<evidence type="ECO:0000256" key="15">
    <source>
        <dbReference type="PIRSR" id="PIRSR601211-3"/>
    </source>
</evidence>
<dbReference type="GO" id="GO:0009846">
    <property type="term" value="P:pollen germination"/>
    <property type="evidence" value="ECO:0007669"/>
    <property type="project" value="TreeGrafter"/>
</dbReference>
<evidence type="ECO:0000256" key="5">
    <source>
        <dbReference type="ARBA" id="ARBA00022525"/>
    </source>
</evidence>
<evidence type="ECO:0000256" key="16">
    <source>
        <dbReference type="SAM" id="Coils"/>
    </source>
</evidence>
<evidence type="ECO:0000256" key="10">
    <source>
        <dbReference type="ARBA" id="ARBA00022963"/>
    </source>
</evidence>
<dbReference type="GO" id="GO:0005509">
    <property type="term" value="F:calcium ion binding"/>
    <property type="evidence" value="ECO:0007669"/>
    <property type="project" value="InterPro"/>
</dbReference>
<comment type="cofactor">
    <cofactor evidence="14">
        <name>Ca(2+)</name>
        <dbReference type="ChEBI" id="CHEBI:29108"/>
    </cofactor>
    <text evidence="14">Binds 1 Ca(2+) ion per subunit.</text>
</comment>
<keyword evidence="6 14" id="KW-0479">Metal-binding</keyword>
<gene>
    <name evidence="19" type="ORF">ZIOFF_037702</name>
</gene>
<evidence type="ECO:0000256" key="1">
    <source>
        <dbReference type="ARBA" id="ARBA00001604"/>
    </source>
</evidence>
<evidence type="ECO:0000256" key="14">
    <source>
        <dbReference type="PIRSR" id="PIRSR601211-2"/>
    </source>
</evidence>
<evidence type="ECO:0000256" key="6">
    <source>
        <dbReference type="ARBA" id="ARBA00022723"/>
    </source>
</evidence>
<keyword evidence="16" id="KW-0175">Coiled coil</keyword>
<feature type="binding site" evidence="14">
    <location>
        <position position="201"/>
    </location>
    <ligand>
        <name>Ca(2+)</name>
        <dbReference type="ChEBI" id="CHEBI:29108"/>
    </ligand>
</feature>
<feature type="region of interest" description="Disordered" evidence="17">
    <location>
        <begin position="94"/>
        <end position="120"/>
    </location>
</feature>
<dbReference type="InterPro" id="IPR001211">
    <property type="entry name" value="PLA2"/>
</dbReference>
<keyword evidence="5" id="KW-0964">Secreted</keyword>
<feature type="coiled-coil region" evidence="16">
    <location>
        <begin position="9"/>
        <end position="39"/>
    </location>
</feature>
<comment type="similarity">
    <text evidence="3">Belongs to the phospholipase A2 family.</text>
</comment>
<dbReference type="GO" id="GO:0004623">
    <property type="term" value="F:phospholipase A2 activity"/>
    <property type="evidence" value="ECO:0007669"/>
    <property type="project" value="UniProtKB-EC"/>
</dbReference>
<keyword evidence="9 14" id="KW-0106">Calcium</keyword>
<sequence>MRRRRHGSMVEIEEKASFLEQKKEAKERRERNVKDSNALYAIPTFLSERNVKDSNALYAIPTFLSESMGVSTGGPVHKTRRGFGGWRLGIRQETKPGERATSTRSYAAQKAESPRRTMRSQRERFPVSLVTCFLLLPLLAVFFHRIAASDSDAHINCSRRCVAENCNTIGIRYGKFCGVGWTGCPGEKPCDELDACCKAHDECVEKKGLMSVPCHDKFKRCIEKVKKTNKVGFSKECPYETAMPTMIQGMDMAILFSQLGTQARKSEL</sequence>
<keyword evidence="18" id="KW-0472">Membrane</keyword>
<dbReference type="GO" id="GO:0005576">
    <property type="term" value="C:extracellular region"/>
    <property type="evidence" value="ECO:0007669"/>
    <property type="project" value="UniProtKB-SubCell"/>
</dbReference>
<dbReference type="GO" id="GO:0050482">
    <property type="term" value="P:arachidonate secretion"/>
    <property type="evidence" value="ECO:0007669"/>
    <property type="project" value="InterPro"/>
</dbReference>
<keyword evidence="18" id="KW-0812">Transmembrane</keyword>
<evidence type="ECO:0000256" key="13">
    <source>
        <dbReference type="ARBA" id="ARBA00059871"/>
    </source>
</evidence>
<dbReference type="Gene3D" id="1.20.90.10">
    <property type="entry name" value="Phospholipase A2 domain"/>
    <property type="match status" value="1"/>
</dbReference>
<feature type="transmembrane region" description="Helical" evidence="18">
    <location>
        <begin position="125"/>
        <end position="147"/>
    </location>
</feature>
<dbReference type="InterPro" id="IPR036444">
    <property type="entry name" value="PLipase_A2_dom_sf"/>
</dbReference>
<dbReference type="SUPFAM" id="SSF48619">
    <property type="entry name" value="Phospholipase A2, PLA2"/>
    <property type="match status" value="1"/>
</dbReference>
<dbReference type="InterPro" id="IPR033113">
    <property type="entry name" value="PLA2_histidine"/>
</dbReference>
<dbReference type="EMBL" id="JACMSC010000010">
    <property type="protein sequence ID" value="KAG6505346.1"/>
    <property type="molecule type" value="Genomic_DNA"/>
</dbReference>
<evidence type="ECO:0000256" key="9">
    <source>
        <dbReference type="ARBA" id="ARBA00022837"/>
    </source>
</evidence>
<evidence type="ECO:0000256" key="3">
    <source>
        <dbReference type="ARBA" id="ARBA00007056"/>
    </source>
</evidence>
<feature type="binding site" evidence="14">
    <location>
        <position position="180"/>
    </location>
    <ligand>
        <name>Ca(2+)</name>
        <dbReference type="ChEBI" id="CHEBI:29108"/>
    </ligand>
</feature>
<keyword evidence="12 15" id="KW-1015">Disulfide bond</keyword>
<keyword evidence="7" id="KW-0732">Signal</keyword>
<organism evidence="19 20">
    <name type="scientific">Zingiber officinale</name>
    <name type="common">Ginger</name>
    <name type="synonym">Amomum zingiber</name>
    <dbReference type="NCBI Taxonomy" id="94328"/>
    <lineage>
        <taxon>Eukaryota</taxon>
        <taxon>Viridiplantae</taxon>
        <taxon>Streptophyta</taxon>
        <taxon>Embryophyta</taxon>
        <taxon>Tracheophyta</taxon>
        <taxon>Spermatophyta</taxon>
        <taxon>Magnoliopsida</taxon>
        <taxon>Liliopsida</taxon>
        <taxon>Zingiberales</taxon>
        <taxon>Zingiberaceae</taxon>
        <taxon>Zingiber</taxon>
    </lineage>
</organism>
<keyword evidence="10" id="KW-0442">Lipid degradation</keyword>
<evidence type="ECO:0000256" key="12">
    <source>
        <dbReference type="ARBA" id="ARBA00023157"/>
    </source>
</evidence>
<evidence type="ECO:0000256" key="7">
    <source>
        <dbReference type="ARBA" id="ARBA00022729"/>
    </source>
</evidence>
<evidence type="ECO:0000313" key="20">
    <source>
        <dbReference type="Proteomes" id="UP000734854"/>
    </source>
</evidence>
<comment type="subcellular location">
    <subcellularLocation>
        <location evidence="2">Secreted</location>
    </subcellularLocation>
</comment>
<reference evidence="19 20" key="1">
    <citation type="submission" date="2020-08" db="EMBL/GenBank/DDBJ databases">
        <title>Plant Genome Project.</title>
        <authorList>
            <person name="Zhang R.-G."/>
        </authorList>
    </citation>
    <scope>NUCLEOTIDE SEQUENCE [LARGE SCALE GENOMIC DNA]</scope>
    <source>
        <tissue evidence="19">Rhizome</tissue>
    </source>
</reference>
<comment type="catalytic activity">
    <reaction evidence="1">
        <text>a 1,2-diacyl-sn-glycero-3-phosphocholine + H2O = a 1-acyl-sn-glycero-3-phosphocholine + a fatty acid + H(+)</text>
        <dbReference type="Rhea" id="RHEA:15801"/>
        <dbReference type="ChEBI" id="CHEBI:15377"/>
        <dbReference type="ChEBI" id="CHEBI:15378"/>
        <dbReference type="ChEBI" id="CHEBI:28868"/>
        <dbReference type="ChEBI" id="CHEBI:57643"/>
        <dbReference type="ChEBI" id="CHEBI:58168"/>
        <dbReference type="EC" id="3.1.1.4"/>
    </reaction>
</comment>
<proteinExistence type="inferred from homology"/>
<feature type="disulfide bond" evidence="15">
    <location>
        <begin position="177"/>
        <end position="197"/>
    </location>
</feature>
<keyword evidence="20" id="KW-1185">Reference proteome</keyword>
<comment type="function">
    <text evidence="13">PA2 catalyzes the calcium-dependent hydrolysis of the 2-acyl groups in 3-sn-phosphoglycerides. Releases lysophospholipids (LPLs) and free fatty acids (FFAs) from membrane phospholipids in response to hormones and other external stimuli.</text>
</comment>